<keyword evidence="1" id="KW-0812">Transmembrane</keyword>
<evidence type="ECO:0000256" key="1">
    <source>
        <dbReference type="SAM" id="Phobius"/>
    </source>
</evidence>
<accession>A0A382VZ11</accession>
<gene>
    <name evidence="2" type="ORF">METZ01_LOCUS404563</name>
</gene>
<keyword evidence="1" id="KW-0472">Membrane</keyword>
<dbReference type="AlphaFoldDB" id="A0A382VZ11"/>
<feature type="transmembrane region" description="Helical" evidence="1">
    <location>
        <begin position="12"/>
        <end position="33"/>
    </location>
</feature>
<feature type="transmembrane region" description="Helical" evidence="1">
    <location>
        <begin position="107"/>
        <end position="124"/>
    </location>
</feature>
<feature type="transmembrane region" description="Helical" evidence="1">
    <location>
        <begin position="45"/>
        <end position="64"/>
    </location>
</feature>
<sequence>MIKALIHEPMTAFTDLILFLLAGYFAMEIHTLFTDQLMNTHWHWTFAFWMIGIGALLGAVSHGFGPHFPEMVKTIIWKLTVLSIGISCYFFLMASFSHIFSNPTVQWLQWIPLILLMVYSTIIVKDHRFTIVILFYLPTMIFILAMMIYSQFILEFNGSGLISIGILISFLAAGIQLSGFSLHKHFNHNDIYHIVQMA</sequence>
<feature type="non-terminal residue" evidence="2">
    <location>
        <position position="198"/>
    </location>
</feature>
<feature type="transmembrane region" description="Helical" evidence="1">
    <location>
        <begin position="76"/>
        <end position="101"/>
    </location>
</feature>
<feature type="transmembrane region" description="Helical" evidence="1">
    <location>
        <begin position="131"/>
        <end position="154"/>
    </location>
</feature>
<organism evidence="2">
    <name type="scientific">marine metagenome</name>
    <dbReference type="NCBI Taxonomy" id="408172"/>
    <lineage>
        <taxon>unclassified sequences</taxon>
        <taxon>metagenomes</taxon>
        <taxon>ecological metagenomes</taxon>
    </lineage>
</organism>
<proteinExistence type="predicted"/>
<feature type="transmembrane region" description="Helical" evidence="1">
    <location>
        <begin position="160"/>
        <end position="182"/>
    </location>
</feature>
<reference evidence="2" key="1">
    <citation type="submission" date="2018-05" db="EMBL/GenBank/DDBJ databases">
        <authorList>
            <person name="Lanie J.A."/>
            <person name="Ng W.-L."/>
            <person name="Kazmierczak K.M."/>
            <person name="Andrzejewski T.M."/>
            <person name="Davidsen T.M."/>
            <person name="Wayne K.J."/>
            <person name="Tettelin H."/>
            <person name="Glass J.I."/>
            <person name="Rusch D."/>
            <person name="Podicherti R."/>
            <person name="Tsui H.-C.T."/>
            <person name="Winkler M.E."/>
        </authorList>
    </citation>
    <scope>NUCLEOTIDE SEQUENCE</scope>
</reference>
<evidence type="ECO:0000313" key="2">
    <source>
        <dbReference type="EMBL" id="SVD51709.1"/>
    </source>
</evidence>
<protein>
    <submittedName>
        <fullName evidence="2">Uncharacterized protein</fullName>
    </submittedName>
</protein>
<dbReference type="InterPro" id="IPR054235">
    <property type="entry name" value="DUF6962"/>
</dbReference>
<dbReference type="EMBL" id="UINC01155700">
    <property type="protein sequence ID" value="SVD51709.1"/>
    <property type="molecule type" value="Genomic_DNA"/>
</dbReference>
<name>A0A382VZ11_9ZZZZ</name>
<dbReference type="Pfam" id="PF22285">
    <property type="entry name" value="DUF6962"/>
    <property type="match status" value="1"/>
</dbReference>
<keyword evidence="1" id="KW-1133">Transmembrane helix</keyword>